<accession>A0A4U8WDG6</accession>
<keyword evidence="2 4" id="KW-0472">Membrane</keyword>
<dbReference type="RefSeq" id="WP_228801416.1">
    <property type="nucleotide sequence ID" value="NZ_JADLPK010000001.1"/>
</dbReference>
<feature type="region of interest" description="Disordered" evidence="3">
    <location>
        <begin position="1"/>
        <end position="101"/>
    </location>
</feature>
<dbReference type="AlphaFoldDB" id="A0A4U8WDG6"/>
<feature type="compositionally biased region" description="Low complexity" evidence="3">
    <location>
        <begin position="38"/>
        <end position="69"/>
    </location>
</feature>
<gene>
    <name evidence="5" type="ORF">NCTC10797_03676</name>
</gene>
<evidence type="ECO:0000256" key="2">
    <source>
        <dbReference type="ARBA" id="ARBA00023136"/>
    </source>
</evidence>
<feature type="transmembrane region" description="Helical" evidence="4">
    <location>
        <begin position="107"/>
        <end position="129"/>
    </location>
</feature>
<dbReference type="PANTHER" id="PTHR37042:SF4">
    <property type="entry name" value="OUTER MEMBRANE PROTEIN RV1973"/>
    <property type="match status" value="1"/>
</dbReference>
<sequence length="265" mass="28163">MAERRPVNKVSSRRPVERAPRSVRRTGTPSTGSRGIVSSSTRASGTRAGARSADSRGPAATTGANAARASRTKITRAARLSRPVPSGRDRRRFLPRRRPRAERARSWTLPLACGVAALALAAFAVIAALRPGVSDDNAAFVDNAATEEVRAAAEHALRTVYGYQLKDIDGYQAAVSQVLTGKMRAELDSYAATTISAIKQAGTSTEAHVEPVGVTKLTGDRAEVLVNLVVSAEKDGIAQQSVAGPVVLQMRKVDGRWLAEDIVDR</sequence>
<reference evidence="5 6" key="1">
    <citation type="submission" date="2019-02" db="EMBL/GenBank/DDBJ databases">
        <authorList>
            <consortium name="Pathogen Informatics"/>
        </authorList>
    </citation>
    <scope>NUCLEOTIDE SEQUENCE [LARGE SCALE GENOMIC DNA]</scope>
    <source>
        <strain evidence="5 6">3012STDY6756504</strain>
    </source>
</reference>
<dbReference type="EMBL" id="LR215973">
    <property type="protein sequence ID" value="VFA99888.1"/>
    <property type="molecule type" value="Genomic_DNA"/>
</dbReference>
<evidence type="ECO:0000256" key="4">
    <source>
        <dbReference type="SAM" id="Phobius"/>
    </source>
</evidence>
<dbReference type="GO" id="GO:0016020">
    <property type="term" value="C:membrane"/>
    <property type="evidence" value="ECO:0007669"/>
    <property type="project" value="UniProtKB-SubCell"/>
</dbReference>
<dbReference type="Proteomes" id="UP000290439">
    <property type="component" value="Chromosome"/>
</dbReference>
<organism evidence="5 6">
    <name type="scientific">Nocardia cyriacigeorgica</name>
    <dbReference type="NCBI Taxonomy" id="135487"/>
    <lineage>
        <taxon>Bacteria</taxon>
        <taxon>Bacillati</taxon>
        <taxon>Actinomycetota</taxon>
        <taxon>Actinomycetes</taxon>
        <taxon>Mycobacteriales</taxon>
        <taxon>Nocardiaceae</taxon>
        <taxon>Nocardia</taxon>
    </lineage>
</organism>
<proteinExistence type="predicted"/>
<evidence type="ECO:0000256" key="3">
    <source>
        <dbReference type="SAM" id="MobiDB-lite"/>
    </source>
</evidence>
<name>A0A4U8WDG6_9NOCA</name>
<evidence type="ECO:0008006" key="7">
    <source>
        <dbReference type="Google" id="ProtNLM"/>
    </source>
</evidence>
<keyword evidence="4" id="KW-0812">Transmembrane</keyword>
<comment type="subcellular location">
    <subcellularLocation>
        <location evidence="1">Membrane</location>
    </subcellularLocation>
</comment>
<evidence type="ECO:0000313" key="6">
    <source>
        <dbReference type="Proteomes" id="UP000290439"/>
    </source>
</evidence>
<dbReference type="PANTHER" id="PTHR37042">
    <property type="entry name" value="OUTER MEMBRANE PROTEIN RV1973"/>
    <property type="match status" value="1"/>
</dbReference>
<evidence type="ECO:0000256" key="1">
    <source>
        <dbReference type="ARBA" id="ARBA00004370"/>
    </source>
</evidence>
<feature type="compositionally biased region" description="Basic residues" evidence="3">
    <location>
        <begin position="89"/>
        <end position="100"/>
    </location>
</feature>
<keyword evidence="4" id="KW-1133">Transmembrane helix</keyword>
<feature type="compositionally biased region" description="Polar residues" evidence="3">
    <location>
        <begin position="25"/>
        <end position="37"/>
    </location>
</feature>
<protein>
    <recommendedName>
        <fullName evidence="7">Mce-associated membrane protein</fullName>
    </recommendedName>
</protein>
<evidence type="ECO:0000313" key="5">
    <source>
        <dbReference type="EMBL" id="VFA99888.1"/>
    </source>
</evidence>